<evidence type="ECO:0000256" key="1">
    <source>
        <dbReference type="SAM" id="MobiDB-lite"/>
    </source>
</evidence>
<proteinExistence type="predicted"/>
<gene>
    <name evidence="2" type="ORF">C1SCF055_LOCUS5558</name>
</gene>
<feature type="region of interest" description="Disordered" evidence="1">
    <location>
        <begin position="255"/>
        <end position="291"/>
    </location>
</feature>
<feature type="compositionally biased region" description="Basic and acidic residues" evidence="1">
    <location>
        <begin position="262"/>
        <end position="279"/>
    </location>
</feature>
<evidence type="ECO:0000313" key="4">
    <source>
        <dbReference type="EMBL" id="CAL4764728.1"/>
    </source>
</evidence>
<reference evidence="3" key="2">
    <citation type="submission" date="2024-04" db="EMBL/GenBank/DDBJ databases">
        <authorList>
            <person name="Chen Y."/>
            <person name="Shah S."/>
            <person name="Dougan E. K."/>
            <person name="Thang M."/>
            <person name="Chan C."/>
        </authorList>
    </citation>
    <scope>NUCLEOTIDE SEQUENCE [LARGE SCALE GENOMIC DNA]</scope>
</reference>
<accession>A0A9P1BQ55</accession>
<evidence type="ECO:0000313" key="2">
    <source>
        <dbReference type="EMBL" id="CAI3977416.1"/>
    </source>
</evidence>
<sequence length="445" mass="51067">MAFNRGKESAYAEALEFCRQGLGYMGDEILLNVKSEMEQTVKHIKSEVAEIVENHNESLAAKLDSLSEKLQESLASKESNRSLSPVRSREQGEANRRLVLRREEQILQINDQLTKMAEQLNKVHQKSDMDLCMQSLAGKIDLQKMLDLQSMHLLQKIRELQTIGAPDISLAIQELEALKAPTFDFSQITTEIRKSMVLFEEDFRMLMNEIVKVQRHLEIDYLPMQTVGAVDRVSLQQVPLPAQVAFLPLPELVPEETGEGETEPKEPEPISCDEVKETEQPVQTQSSESEVHIASRVKKMKRVREISAQTENYCRDEHVQTDADFSQNKHHHHHHKKKLAQAKTKVAQPVSQKKLGLQDKDAFKERARKALLRKQYNVFDFYHTEGICQLIARHYIFDNLTVSIVALNAIWIAIDIDYNKSAILTEADTVFQVVEHTFCSYFWKS</sequence>
<evidence type="ECO:0000313" key="3">
    <source>
        <dbReference type="EMBL" id="CAL1130791.1"/>
    </source>
</evidence>
<feature type="region of interest" description="Disordered" evidence="1">
    <location>
        <begin position="325"/>
        <end position="344"/>
    </location>
</feature>
<dbReference type="EMBL" id="CAMXCT010000341">
    <property type="protein sequence ID" value="CAI3977416.1"/>
    <property type="molecule type" value="Genomic_DNA"/>
</dbReference>
<dbReference type="EMBL" id="CAMXCT020000341">
    <property type="protein sequence ID" value="CAL1130791.1"/>
    <property type="molecule type" value="Genomic_DNA"/>
</dbReference>
<dbReference type="AlphaFoldDB" id="A0A9P1BQ55"/>
<name>A0A9P1BQ55_9DINO</name>
<dbReference type="EMBL" id="CAMXCT030000341">
    <property type="protein sequence ID" value="CAL4764728.1"/>
    <property type="molecule type" value="Genomic_DNA"/>
</dbReference>
<feature type="compositionally biased region" description="Polar residues" evidence="1">
    <location>
        <begin position="74"/>
        <end position="85"/>
    </location>
</feature>
<protein>
    <submittedName>
        <fullName evidence="4">Dual specificity protein phosphatase 9</fullName>
    </submittedName>
</protein>
<feature type="compositionally biased region" description="Basic residues" evidence="1">
    <location>
        <begin position="328"/>
        <end position="340"/>
    </location>
</feature>
<comment type="caution">
    <text evidence="2">The sequence shown here is derived from an EMBL/GenBank/DDBJ whole genome shotgun (WGS) entry which is preliminary data.</text>
</comment>
<organism evidence="2">
    <name type="scientific">Cladocopium goreaui</name>
    <dbReference type="NCBI Taxonomy" id="2562237"/>
    <lineage>
        <taxon>Eukaryota</taxon>
        <taxon>Sar</taxon>
        <taxon>Alveolata</taxon>
        <taxon>Dinophyceae</taxon>
        <taxon>Suessiales</taxon>
        <taxon>Symbiodiniaceae</taxon>
        <taxon>Cladocopium</taxon>
    </lineage>
</organism>
<feature type="region of interest" description="Disordered" evidence="1">
    <location>
        <begin position="74"/>
        <end position="94"/>
    </location>
</feature>
<dbReference type="OrthoDB" id="422079at2759"/>
<keyword evidence="5" id="KW-1185">Reference proteome</keyword>
<evidence type="ECO:0000313" key="5">
    <source>
        <dbReference type="Proteomes" id="UP001152797"/>
    </source>
</evidence>
<dbReference type="Proteomes" id="UP001152797">
    <property type="component" value="Unassembled WGS sequence"/>
</dbReference>
<reference evidence="2" key="1">
    <citation type="submission" date="2022-10" db="EMBL/GenBank/DDBJ databases">
        <authorList>
            <person name="Chen Y."/>
            <person name="Dougan E. K."/>
            <person name="Chan C."/>
            <person name="Rhodes N."/>
            <person name="Thang M."/>
        </authorList>
    </citation>
    <scope>NUCLEOTIDE SEQUENCE</scope>
</reference>